<keyword evidence="1" id="KW-1133">Transmembrane helix</keyword>
<keyword evidence="1" id="KW-0812">Transmembrane</keyword>
<gene>
    <name evidence="4" type="ORF">H0486_00725</name>
</gene>
<evidence type="ECO:0000256" key="1">
    <source>
        <dbReference type="SAM" id="Phobius"/>
    </source>
</evidence>
<keyword evidence="1" id="KW-0472">Membrane</keyword>
<organism evidence="4 5">
    <name type="scientific">Variimorphobacter saccharofermentans</name>
    <dbReference type="NCBI Taxonomy" id="2755051"/>
    <lineage>
        <taxon>Bacteria</taxon>
        <taxon>Bacillati</taxon>
        <taxon>Bacillota</taxon>
        <taxon>Clostridia</taxon>
        <taxon>Lachnospirales</taxon>
        <taxon>Lachnospiraceae</taxon>
        <taxon>Variimorphobacter</taxon>
    </lineage>
</organism>
<feature type="transmembrane region" description="Helical" evidence="1">
    <location>
        <begin position="434"/>
        <end position="457"/>
    </location>
</feature>
<accession>A0A839JXR8</accession>
<dbReference type="InterPro" id="IPR050491">
    <property type="entry name" value="AmpC-like"/>
</dbReference>
<dbReference type="Gene3D" id="3.40.710.10">
    <property type="entry name" value="DD-peptidase/beta-lactamase superfamily"/>
    <property type="match status" value="1"/>
</dbReference>
<dbReference type="Pfam" id="PF00144">
    <property type="entry name" value="Beta-lactamase"/>
    <property type="match status" value="1"/>
</dbReference>
<dbReference type="AlphaFoldDB" id="A0A839JXR8"/>
<comment type="caution">
    <text evidence="4">The sequence shown here is derived from an EMBL/GenBank/DDBJ whole genome shotgun (WGS) entry which is preliminary data.</text>
</comment>
<dbReference type="InterPro" id="IPR001466">
    <property type="entry name" value="Beta-lactam-related"/>
</dbReference>
<dbReference type="InterPro" id="IPR012338">
    <property type="entry name" value="Beta-lactam/transpept-like"/>
</dbReference>
<dbReference type="PANTHER" id="PTHR46825">
    <property type="entry name" value="D-ALANYL-D-ALANINE-CARBOXYPEPTIDASE/ENDOPEPTIDASE AMPH"/>
    <property type="match status" value="1"/>
</dbReference>
<name>A0A839JXR8_9FIRM</name>
<evidence type="ECO:0000313" key="5">
    <source>
        <dbReference type="Proteomes" id="UP000574276"/>
    </source>
</evidence>
<feature type="domain" description="Beta-lactamase-related" evidence="3">
    <location>
        <begin position="39"/>
        <end position="326"/>
    </location>
</feature>
<evidence type="ECO:0000256" key="2">
    <source>
        <dbReference type="SAM" id="SignalP"/>
    </source>
</evidence>
<reference evidence="4 5" key="1">
    <citation type="submission" date="2020-07" db="EMBL/GenBank/DDBJ databases">
        <title>Characterization and genome sequencing of isolate MD1, a novel member within the family Lachnospiraceae.</title>
        <authorList>
            <person name="Rettenmaier R."/>
            <person name="Di Bello L."/>
            <person name="Zinser C."/>
            <person name="Scheitz K."/>
            <person name="Liebl W."/>
            <person name="Zverlov V."/>
        </authorList>
    </citation>
    <scope>NUCLEOTIDE SEQUENCE [LARGE SCALE GENOMIC DNA]</scope>
    <source>
        <strain evidence="4 5">MD1</strain>
    </source>
</reference>
<proteinExistence type="predicted"/>
<protein>
    <submittedName>
        <fullName evidence="4">Beta-lactamase family protein</fullName>
    </submittedName>
</protein>
<keyword evidence="2" id="KW-0732">Signal</keyword>
<sequence length="474" mass="52971">MKKKIMKLMAVVGLGITILLNSESHVYAASEEIKYDEMDQYLQKAVKETHIPGMSVLLVDKEKVLFSKTYGICDSSDESFIIGSNSKSFTAVAIMQLVEQGKVDLNDTIDRYLPGIHEGDKITVKQLLNHTSGISTYDTQEDFEVSSKQGTHVYANANYGLLGKIIESVTGITYCDYIRTNIFEPLQMTNTFTSMDEAKQNGLIKGYRNYFGFMVPEDVSYPKEDTNGWLSISAGYIISSANDMGKYLQLYLNGGKGVISPESIEAMFYDTVKEKGTSEYGLGWGTINDEKEPIFTHGGLVENYITHMFVLPESEVAGVILMNYNDYLVGNSMSATILQNVWKILLGEKPSHVNKMSYEMKHLIIDGIYLLVILVSVLPLIRYRSWKKQLNNIRKVRIWIGFTILHVLYPTLLLFLPGILGTPFYVVGGFVPDLYLILIISAAVAYATGVIKAATILRHAIDKKEKEEAHSSAA</sequence>
<feature type="chain" id="PRO_5032478299" evidence="2">
    <location>
        <begin position="29"/>
        <end position="474"/>
    </location>
</feature>
<keyword evidence="5" id="KW-1185">Reference proteome</keyword>
<dbReference type="Proteomes" id="UP000574276">
    <property type="component" value="Unassembled WGS sequence"/>
</dbReference>
<feature type="signal peptide" evidence="2">
    <location>
        <begin position="1"/>
        <end position="28"/>
    </location>
</feature>
<dbReference type="RefSeq" id="WP_228351197.1">
    <property type="nucleotide sequence ID" value="NZ_JACEGA010000001.1"/>
</dbReference>
<dbReference type="SUPFAM" id="SSF56601">
    <property type="entry name" value="beta-lactamase/transpeptidase-like"/>
    <property type="match status" value="1"/>
</dbReference>
<evidence type="ECO:0000259" key="3">
    <source>
        <dbReference type="Pfam" id="PF00144"/>
    </source>
</evidence>
<dbReference type="PANTHER" id="PTHR46825:SF9">
    <property type="entry name" value="BETA-LACTAMASE-RELATED DOMAIN-CONTAINING PROTEIN"/>
    <property type="match status" value="1"/>
</dbReference>
<dbReference type="EMBL" id="JACEGA010000001">
    <property type="protein sequence ID" value="MBB2181419.1"/>
    <property type="molecule type" value="Genomic_DNA"/>
</dbReference>
<feature type="transmembrane region" description="Helical" evidence="1">
    <location>
        <begin position="402"/>
        <end position="428"/>
    </location>
</feature>
<feature type="transmembrane region" description="Helical" evidence="1">
    <location>
        <begin position="363"/>
        <end position="381"/>
    </location>
</feature>
<evidence type="ECO:0000313" key="4">
    <source>
        <dbReference type="EMBL" id="MBB2181419.1"/>
    </source>
</evidence>